<dbReference type="InterPro" id="IPR050701">
    <property type="entry name" value="Histone_Mod_Regulator"/>
</dbReference>
<proteinExistence type="predicted"/>
<comment type="caution">
    <text evidence="2">The sequence shown here is derived from an EMBL/GenBank/DDBJ whole genome shotgun (WGS) entry which is preliminary data.</text>
</comment>
<gene>
    <name evidence="2" type="ORF">NP493_673g01044</name>
</gene>
<evidence type="ECO:0000313" key="2">
    <source>
        <dbReference type="EMBL" id="KAK2176274.1"/>
    </source>
</evidence>
<reference evidence="2" key="1">
    <citation type="journal article" date="2023" name="Mol. Biol. Evol.">
        <title>Third-Generation Sequencing Reveals the Adaptive Role of the Epigenome in Three Deep-Sea Polychaetes.</title>
        <authorList>
            <person name="Perez M."/>
            <person name="Aroh O."/>
            <person name="Sun Y."/>
            <person name="Lan Y."/>
            <person name="Juniper S.K."/>
            <person name="Young C.R."/>
            <person name="Angers B."/>
            <person name="Qian P.Y."/>
        </authorList>
    </citation>
    <scope>NUCLEOTIDE SEQUENCE</scope>
    <source>
        <strain evidence="2">R07B-5</strain>
    </source>
</reference>
<accession>A0AAD9NR02</accession>
<evidence type="ECO:0000313" key="3">
    <source>
        <dbReference type="Proteomes" id="UP001209878"/>
    </source>
</evidence>
<sequence>MIKPERTSKLKRGTTAEECESGIARKKQKSSIDSGCPEDGTSTPGFSKQGGGKGGPSHRKDREKPAELFRKDLISAMKMADTEPLQLDEYIVITDPWRMDWEKGVQVPVHPNEMPHPPCQLVQGKENWHGLYSFKLPRKYLHATQDETYRQGVHELHEMHQLADQVCRYDLDELDVALAGSQQRRARADGYVQYVSHT</sequence>
<protein>
    <submittedName>
        <fullName evidence="2">Uncharacterized protein</fullName>
    </submittedName>
</protein>
<feature type="region of interest" description="Disordered" evidence="1">
    <location>
        <begin position="1"/>
        <end position="65"/>
    </location>
</feature>
<dbReference type="PANTHER" id="PTHR13793">
    <property type="entry name" value="PHD FINGER PROTEINS"/>
    <property type="match status" value="1"/>
</dbReference>
<evidence type="ECO:0000256" key="1">
    <source>
        <dbReference type="SAM" id="MobiDB-lite"/>
    </source>
</evidence>
<dbReference type="Proteomes" id="UP001209878">
    <property type="component" value="Unassembled WGS sequence"/>
</dbReference>
<dbReference type="AlphaFoldDB" id="A0AAD9NR02"/>
<dbReference type="EMBL" id="JAODUO010000672">
    <property type="protein sequence ID" value="KAK2176274.1"/>
    <property type="molecule type" value="Genomic_DNA"/>
</dbReference>
<dbReference type="GO" id="GO:0006357">
    <property type="term" value="P:regulation of transcription by RNA polymerase II"/>
    <property type="evidence" value="ECO:0007669"/>
    <property type="project" value="TreeGrafter"/>
</dbReference>
<keyword evidence="3" id="KW-1185">Reference proteome</keyword>
<dbReference type="PANTHER" id="PTHR13793:SF160">
    <property type="entry name" value="PHD FINGER PROTEIN RHINOCEROS"/>
    <property type="match status" value="1"/>
</dbReference>
<organism evidence="2 3">
    <name type="scientific">Ridgeia piscesae</name>
    <name type="common">Tubeworm</name>
    <dbReference type="NCBI Taxonomy" id="27915"/>
    <lineage>
        <taxon>Eukaryota</taxon>
        <taxon>Metazoa</taxon>
        <taxon>Spiralia</taxon>
        <taxon>Lophotrochozoa</taxon>
        <taxon>Annelida</taxon>
        <taxon>Polychaeta</taxon>
        <taxon>Sedentaria</taxon>
        <taxon>Canalipalpata</taxon>
        <taxon>Sabellida</taxon>
        <taxon>Siboglinidae</taxon>
        <taxon>Ridgeia</taxon>
    </lineage>
</organism>
<name>A0AAD9NR02_RIDPI</name>